<name>A0A0R3PZI1_ANGCS</name>
<dbReference type="GO" id="GO:0005634">
    <property type="term" value="C:nucleus"/>
    <property type="evidence" value="ECO:0007669"/>
    <property type="project" value="TreeGrafter"/>
</dbReference>
<dbReference type="InterPro" id="IPR023252">
    <property type="entry name" value="Aurora_borealis_protein"/>
</dbReference>
<dbReference type="OrthoDB" id="10020858at2759"/>
<evidence type="ECO:0000256" key="2">
    <source>
        <dbReference type="ARBA" id="ARBA00020055"/>
    </source>
</evidence>
<gene>
    <name evidence="6" type="ORF">ACOC_LOCUS11973</name>
</gene>
<dbReference type="GO" id="GO:0007088">
    <property type="term" value="P:regulation of mitotic nuclear division"/>
    <property type="evidence" value="ECO:0007669"/>
    <property type="project" value="TreeGrafter"/>
</dbReference>
<evidence type="ECO:0000256" key="4">
    <source>
        <dbReference type="ARBA" id="ARBA00022776"/>
    </source>
</evidence>
<keyword evidence="4" id="KW-0498">Mitosis</keyword>
<accession>A0A0R3PZI1</accession>
<reference evidence="6 7" key="2">
    <citation type="submission" date="2018-11" db="EMBL/GenBank/DDBJ databases">
        <authorList>
            <consortium name="Pathogen Informatics"/>
        </authorList>
    </citation>
    <scope>NUCLEOTIDE SEQUENCE [LARGE SCALE GENOMIC DNA]</scope>
    <source>
        <strain evidence="6 7">Costa Rica</strain>
    </source>
</reference>
<dbReference type="EMBL" id="UYYA01004849">
    <property type="protein sequence ID" value="VDM63558.1"/>
    <property type="molecule type" value="Genomic_DNA"/>
</dbReference>
<keyword evidence="7" id="KW-1185">Reference proteome</keyword>
<dbReference type="AlphaFoldDB" id="A0A0R3PZI1"/>
<keyword evidence="5" id="KW-0131">Cell cycle</keyword>
<dbReference type="GO" id="GO:0060236">
    <property type="term" value="P:regulation of mitotic spindle organization"/>
    <property type="evidence" value="ECO:0007669"/>
    <property type="project" value="TreeGrafter"/>
</dbReference>
<dbReference type="GO" id="GO:0005737">
    <property type="term" value="C:cytoplasm"/>
    <property type="evidence" value="ECO:0007669"/>
    <property type="project" value="TreeGrafter"/>
</dbReference>
<proteinExistence type="inferred from homology"/>
<dbReference type="Proteomes" id="UP000267027">
    <property type="component" value="Unassembled WGS sequence"/>
</dbReference>
<dbReference type="GO" id="GO:0051301">
    <property type="term" value="P:cell division"/>
    <property type="evidence" value="ECO:0007669"/>
    <property type="project" value="UniProtKB-KW"/>
</dbReference>
<dbReference type="STRING" id="334426.A0A0R3PZI1"/>
<reference evidence="8" key="1">
    <citation type="submission" date="2017-02" db="UniProtKB">
        <authorList>
            <consortium name="WormBaseParasite"/>
        </authorList>
    </citation>
    <scope>IDENTIFICATION</scope>
</reference>
<dbReference type="GO" id="GO:0019901">
    <property type="term" value="F:protein kinase binding"/>
    <property type="evidence" value="ECO:0007669"/>
    <property type="project" value="TreeGrafter"/>
</dbReference>
<organism evidence="8">
    <name type="scientific">Angiostrongylus costaricensis</name>
    <name type="common">Nematode worm</name>
    <dbReference type="NCBI Taxonomy" id="334426"/>
    <lineage>
        <taxon>Eukaryota</taxon>
        <taxon>Metazoa</taxon>
        <taxon>Ecdysozoa</taxon>
        <taxon>Nematoda</taxon>
        <taxon>Chromadorea</taxon>
        <taxon>Rhabditida</taxon>
        <taxon>Rhabditina</taxon>
        <taxon>Rhabditomorpha</taxon>
        <taxon>Strongyloidea</taxon>
        <taxon>Metastrongylidae</taxon>
        <taxon>Angiostrongylus</taxon>
    </lineage>
</organism>
<dbReference type="WBParaSite" id="ACOC_0001197201-mRNA-1">
    <property type="protein sequence ID" value="ACOC_0001197201-mRNA-1"/>
    <property type="gene ID" value="ACOC_0001197201"/>
</dbReference>
<protein>
    <recommendedName>
        <fullName evidence="2">Protein aurora borealis</fullName>
    </recommendedName>
</protein>
<evidence type="ECO:0000313" key="6">
    <source>
        <dbReference type="EMBL" id="VDM63558.1"/>
    </source>
</evidence>
<evidence type="ECO:0000256" key="3">
    <source>
        <dbReference type="ARBA" id="ARBA00022618"/>
    </source>
</evidence>
<dbReference type="OMA" id="WKNNICH"/>
<dbReference type="PANTHER" id="PTHR14728">
    <property type="entry name" value="PROTEIN AURORA BOREALIS"/>
    <property type="match status" value="1"/>
</dbReference>
<dbReference type="PANTHER" id="PTHR14728:SF2">
    <property type="entry name" value="PROTEIN AURORA BOREALIS"/>
    <property type="match status" value="1"/>
</dbReference>
<keyword evidence="3" id="KW-0132">Cell division</keyword>
<dbReference type="Pfam" id="PF15280">
    <property type="entry name" value="BORA_N"/>
    <property type="match status" value="1"/>
</dbReference>
<evidence type="ECO:0000313" key="7">
    <source>
        <dbReference type="Proteomes" id="UP000267027"/>
    </source>
</evidence>
<evidence type="ECO:0000313" key="8">
    <source>
        <dbReference type="WBParaSite" id="ACOC_0001197201-mRNA-1"/>
    </source>
</evidence>
<sequence>MFRDMSTEAAPHTRSTNSFESRLLETLHTNTFSPSVFAATKSPVSPGEFKWSIEELSILKPVHITEEEIAQSNQSPDPEHEAKIQSILDEYWKNNICHIPSPDAPVTLIFRMTSSHCQNPLVAAASETPLCDIVRISAAMRMKYSTSSPKSRPNLNGSRRSTVVQAARNRQSQTEITIAPSAFFDFTKFLGSSCIYNPSEECDEESVFNATGSSVGSLRRRLFIDEGDNAPVHGSSEDLASFHTFGLGSYSSVAVDYIFEGGLWFNLERGI</sequence>
<evidence type="ECO:0000256" key="5">
    <source>
        <dbReference type="ARBA" id="ARBA00023306"/>
    </source>
</evidence>
<comment type="similarity">
    <text evidence="1">Belongs to the BORA family.</text>
</comment>
<evidence type="ECO:0000256" key="1">
    <source>
        <dbReference type="ARBA" id="ARBA00010963"/>
    </source>
</evidence>